<organism evidence="1">
    <name type="scientific">Anguilla anguilla</name>
    <name type="common">European freshwater eel</name>
    <name type="synonym">Muraena anguilla</name>
    <dbReference type="NCBI Taxonomy" id="7936"/>
    <lineage>
        <taxon>Eukaryota</taxon>
        <taxon>Metazoa</taxon>
        <taxon>Chordata</taxon>
        <taxon>Craniata</taxon>
        <taxon>Vertebrata</taxon>
        <taxon>Euteleostomi</taxon>
        <taxon>Actinopterygii</taxon>
        <taxon>Neopterygii</taxon>
        <taxon>Teleostei</taxon>
        <taxon>Anguilliformes</taxon>
        <taxon>Anguillidae</taxon>
        <taxon>Anguilla</taxon>
    </lineage>
</organism>
<evidence type="ECO:0000313" key="1">
    <source>
        <dbReference type="EMBL" id="JAH93894.1"/>
    </source>
</evidence>
<sequence>MHTYADYITHKATVCQRVSASHVGLVDHQPLRLIRVSSKSFPVQVNIQAC</sequence>
<reference evidence="1" key="1">
    <citation type="submission" date="2014-11" db="EMBL/GenBank/DDBJ databases">
        <authorList>
            <person name="Amaro Gonzalez C."/>
        </authorList>
    </citation>
    <scope>NUCLEOTIDE SEQUENCE</scope>
</reference>
<accession>A0A0E9WTZ3</accession>
<proteinExistence type="predicted"/>
<dbReference type="EMBL" id="GBXM01014683">
    <property type="protein sequence ID" value="JAH93894.1"/>
    <property type="molecule type" value="Transcribed_RNA"/>
</dbReference>
<name>A0A0E9WTZ3_ANGAN</name>
<dbReference type="AlphaFoldDB" id="A0A0E9WTZ3"/>
<reference evidence="1" key="2">
    <citation type="journal article" date="2015" name="Fish Shellfish Immunol.">
        <title>Early steps in the European eel (Anguilla anguilla)-Vibrio vulnificus interaction in the gills: Role of the RtxA13 toxin.</title>
        <authorList>
            <person name="Callol A."/>
            <person name="Pajuelo D."/>
            <person name="Ebbesson L."/>
            <person name="Teles M."/>
            <person name="MacKenzie S."/>
            <person name="Amaro C."/>
        </authorList>
    </citation>
    <scope>NUCLEOTIDE SEQUENCE</scope>
</reference>
<protein>
    <submittedName>
        <fullName evidence="1">Uncharacterized protein</fullName>
    </submittedName>
</protein>